<keyword evidence="2 6" id="KW-0378">Hydrolase</keyword>
<gene>
    <name evidence="6" type="ORF">K493DRAFT_297081</name>
    <name evidence="5" type="ORF">K493DRAFT_364735</name>
</gene>
<dbReference type="OrthoDB" id="5783963at2759"/>
<dbReference type="InParanoid" id="A0A1Y1Z1Z1"/>
<dbReference type="SUPFAM" id="SSF53590">
    <property type="entry name" value="Nucleoside hydrolase"/>
    <property type="match status" value="1"/>
</dbReference>
<keyword evidence="7" id="KW-1185">Reference proteome</keyword>
<dbReference type="GO" id="GO:0008477">
    <property type="term" value="F:purine nucleosidase activity"/>
    <property type="evidence" value="ECO:0007669"/>
    <property type="project" value="TreeGrafter"/>
</dbReference>
<evidence type="ECO:0000256" key="1">
    <source>
        <dbReference type="ARBA" id="ARBA00009176"/>
    </source>
</evidence>
<dbReference type="GO" id="GO:0006152">
    <property type="term" value="P:purine nucleoside catabolic process"/>
    <property type="evidence" value="ECO:0007669"/>
    <property type="project" value="TreeGrafter"/>
</dbReference>
<dbReference type="InterPro" id="IPR036452">
    <property type="entry name" value="Ribo_hydro-like"/>
</dbReference>
<accession>A0A1Y1Z1Z1</accession>
<comment type="caution">
    <text evidence="6">The sequence shown here is derived from an EMBL/GenBank/DDBJ whole genome shotgun (WGS) entry which is preliminary data.</text>
</comment>
<comment type="similarity">
    <text evidence="1">Belongs to the IUNH family.</text>
</comment>
<dbReference type="InterPro" id="IPR023186">
    <property type="entry name" value="IUNH"/>
</dbReference>
<reference evidence="6 7" key="1">
    <citation type="submission" date="2016-07" db="EMBL/GenBank/DDBJ databases">
        <title>Pervasive Adenine N6-methylation of Active Genes in Fungi.</title>
        <authorList>
            <consortium name="DOE Joint Genome Institute"/>
            <person name="Mondo S.J."/>
            <person name="Dannebaum R.O."/>
            <person name="Kuo R.C."/>
            <person name="Labutti K."/>
            <person name="Haridas S."/>
            <person name="Kuo A."/>
            <person name="Salamov A."/>
            <person name="Ahrendt S.R."/>
            <person name="Lipzen A."/>
            <person name="Sullivan W."/>
            <person name="Andreopoulos W.B."/>
            <person name="Clum A."/>
            <person name="Lindquist E."/>
            <person name="Daum C."/>
            <person name="Ramamoorthy G.K."/>
            <person name="Gryganskyi A."/>
            <person name="Culley D."/>
            <person name="Magnuson J.K."/>
            <person name="James T.Y."/>
            <person name="O'Malley M.A."/>
            <person name="Stajich J.E."/>
            <person name="Spatafora J.W."/>
            <person name="Visel A."/>
            <person name="Grigoriev I.V."/>
        </authorList>
    </citation>
    <scope>NUCLEOTIDE SEQUENCE [LARGE SCALE GENOMIC DNA]</scope>
    <source>
        <strain evidence="6 7">CBS 931.73</strain>
    </source>
</reference>
<dbReference type="AlphaFoldDB" id="A0A1Y1Z1Z1"/>
<dbReference type="Gene3D" id="3.90.245.10">
    <property type="entry name" value="Ribonucleoside hydrolase-like"/>
    <property type="match status" value="1"/>
</dbReference>
<dbReference type="Pfam" id="PF01156">
    <property type="entry name" value="IU_nuc_hydro"/>
    <property type="match status" value="1"/>
</dbReference>
<dbReference type="EMBL" id="MCFE01000037">
    <property type="protein sequence ID" value="ORY04229.1"/>
    <property type="molecule type" value="Genomic_DNA"/>
</dbReference>
<dbReference type="GO" id="GO:0005829">
    <property type="term" value="C:cytosol"/>
    <property type="evidence" value="ECO:0007669"/>
    <property type="project" value="TreeGrafter"/>
</dbReference>
<keyword evidence="3" id="KW-0326">Glycosidase</keyword>
<evidence type="ECO:0000313" key="7">
    <source>
        <dbReference type="Proteomes" id="UP000193498"/>
    </source>
</evidence>
<proteinExistence type="inferred from homology"/>
<evidence type="ECO:0000256" key="3">
    <source>
        <dbReference type="ARBA" id="ARBA00023295"/>
    </source>
</evidence>
<evidence type="ECO:0000313" key="6">
    <source>
        <dbReference type="EMBL" id="ORY04229.1"/>
    </source>
</evidence>
<organism evidence="6 7">
    <name type="scientific">Basidiobolus meristosporus CBS 931.73</name>
    <dbReference type="NCBI Taxonomy" id="1314790"/>
    <lineage>
        <taxon>Eukaryota</taxon>
        <taxon>Fungi</taxon>
        <taxon>Fungi incertae sedis</taxon>
        <taxon>Zoopagomycota</taxon>
        <taxon>Entomophthoromycotina</taxon>
        <taxon>Basidiobolomycetes</taxon>
        <taxon>Basidiobolales</taxon>
        <taxon>Basidiobolaceae</taxon>
        <taxon>Basidiobolus</taxon>
    </lineage>
</organism>
<dbReference type="FunCoup" id="A0A1Y1Z1Z1">
    <property type="interactions" value="534"/>
</dbReference>
<evidence type="ECO:0000256" key="2">
    <source>
        <dbReference type="ARBA" id="ARBA00022801"/>
    </source>
</evidence>
<dbReference type="Proteomes" id="UP000193498">
    <property type="component" value="Unassembled WGS sequence"/>
</dbReference>
<protein>
    <submittedName>
        <fullName evidence="6">Nucleoside hydrolase</fullName>
    </submittedName>
</protein>
<dbReference type="PANTHER" id="PTHR12304">
    <property type="entry name" value="INOSINE-URIDINE PREFERRING NUCLEOSIDE HYDROLASE"/>
    <property type="match status" value="1"/>
</dbReference>
<feature type="domain" description="Inosine/uridine-preferring nucleoside hydrolase" evidence="4">
    <location>
        <begin position="9"/>
        <end position="363"/>
    </location>
</feature>
<sequence>MTNSELSKVIIDTDPGIDDILAIGYAITSPNLDILACTLTHGNTCLENCSKNLVALLKVMEEERLYREKLGTGTFKKHVPVIALGAEKPLKHDTLFAEFFHGRDGLGNIHESVPDLVPEEWKQIWIKKAAEESDEVAKQLGEDPETLPKYYQTTHRHAVDEMLHQLKSNPPFTVSIVALGPLTNIALALQKDRVTMGRAKQICIMGGAVDVPGNVTAVAEFNFYADPHAAAIVMNASRGFHPDIHRKYQEVETTLPIHIRLFPTDLTGNVSLPNAAIEHPIGSLETPAGHFFSRLLKYPASIMKSHYDQDFIELHDPTCMVGFVDTANDALVEGGWASKWLDIRVEDEGHLTRGMCVRDRRVWSESMQEGIASSAVEDGTNQADPSNWTVSLNRVEVFLKCDEKRAASLLIERTLGCNIHA</sequence>
<dbReference type="EMBL" id="MCFE01001158">
    <property type="protein sequence ID" value="ORX65076.1"/>
    <property type="molecule type" value="Genomic_DNA"/>
</dbReference>
<dbReference type="PANTHER" id="PTHR12304:SF56">
    <property type="entry name" value="HYDROLASE, PUTATIVE (AFU_ORTHOLOGUE AFUA_1G11790)-RELATED"/>
    <property type="match status" value="1"/>
</dbReference>
<dbReference type="STRING" id="1314790.A0A1Y1Z1Z1"/>
<evidence type="ECO:0000259" key="4">
    <source>
        <dbReference type="Pfam" id="PF01156"/>
    </source>
</evidence>
<evidence type="ECO:0000313" key="5">
    <source>
        <dbReference type="EMBL" id="ORX65076.1"/>
    </source>
</evidence>
<dbReference type="InterPro" id="IPR001910">
    <property type="entry name" value="Inosine/uridine_hydrolase_dom"/>
</dbReference>
<name>A0A1Y1Z1Z1_9FUNG</name>